<dbReference type="InterPro" id="IPR002501">
    <property type="entry name" value="PsdUridine_synth_N"/>
</dbReference>
<dbReference type="GO" id="GO:0160148">
    <property type="term" value="F:tRNA pseudouridine(55) synthase activity"/>
    <property type="evidence" value="ECO:0007669"/>
    <property type="project" value="UniProtKB-EC"/>
</dbReference>
<evidence type="ECO:0000313" key="9">
    <source>
        <dbReference type="Proteomes" id="UP000007161"/>
    </source>
</evidence>
<dbReference type="Pfam" id="PF01509">
    <property type="entry name" value="TruB_N"/>
    <property type="match status" value="1"/>
</dbReference>
<comment type="catalytic activity">
    <reaction evidence="1 5">
        <text>uridine(55) in tRNA = pseudouridine(55) in tRNA</text>
        <dbReference type="Rhea" id="RHEA:42532"/>
        <dbReference type="Rhea" id="RHEA-COMP:10101"/>
        <dbReference type="Rhea" id="RHEA-COMP:10102"/>
        <dbReference type="ChEBI" id="CHEBI:65314"/>
        <dbReference type="ChEBI" id="CHEBI:65315"/>
        <dbReference type="EC" id="5.4.99.25"/>
    </reaction>
</comment>
<dbReference type="EMBL" id="CP003257">
    <property type="protein sequence ID" value="AEX85724.1"/>
    <property type="molecule type" value="Genomic_DNA"/>
</dbReference>
<evidence type="ECO:0000256" key="2">
    <source>
        <dbReference type="ARBA" id="ARBA00005642"/>
    </source>
</evidence>
<proteinExistence type="inferred from homology"/>
<feature type="active site" description="Nucleophile" evidence="5">
    <location>
        <position position="39"/>
    </location>
</feature>
<keyword evidence="9" id="KW-1185">Reference proteome</keyword>
<dbReference type="STRING" id="443254.Marpi_1321"/>
<sequence>MNNGFLLVDKPEGITSHDVVNEIRKIFSTKKVGHSGTLDPFATGLLIIGVNKGTRLLEYLQHQDKVYHVKAKLGIITDTFDITGKITEKNEFTDSEIEKLEDTIISFIGKYKQVPPMYSARKYKGKKLYELAREGKIIKMPPKEVEIYDIWNISIKDHGEFEFTCKVSSGTYIRSLIMDIGYKIGCGAVTTELRRLNVGKFSIDKAVELEKISSENLIPLLDVLDFPKVILNNEGIENVKHGRQIVVDNIIKFEDFKKDTLVSLIDNKNNLLAIAKAERNSSFINTLINQNRNERVFKLKKVFI</sequence>
<dbReference type="OrthoDB" id="9802309at2"/>
<evidence type="ECO:0000256" key="4">
    <source>
        <dbReference type="ARBA" id="ARBA00023235"/>
    </source>
</evidence>
<dbReference type="RefSeq" id="WP_014296795.1">
    <property type="nucleotide sequence ID" value="NC_016751.1"/>
</dbReference>
<dbReference type="NCBIfam" id="TIGR00431">
    <property type="entry name" value="TruB"/>
    <property type="match status" value="1"/>
</dbReference>
<gene>
    <name evidence="5" type="primary">truB</name>
    <name evidence="8" type="ordered locus">Marpi_1321</name>
</gene>
<dbReference type="GO" id="GO:1990481">
    <property type="term" value="P:mRNA pseudouridine synthesis"/>
    <property type="evidence" value="ECO:0007669"/>
    <property type="project" value="TreeGrafter"/>
</dbReference>
<dbReference type="KEGG" id="mpz:Marpi_1321"/>
<dbReference type="InterPro" id="IPR015947">
    <property type="entry name" value="PUA-like_sf"/>
</dbReference>
<dbReference type="eggNOG" id="COG0130">
    <property type="taxonomic scope" value="Bacteria"/>
</dbReference>
<dbReference type="InterPro" id="IPR014780">
    <property type="entry name" value="tRNA_psdUridine_synth_TruB"/>
</dbReference>
<name>H2J3A8_MARPK</name>
<reference evidence="9" key="2">
    <citation type="submission" date="2012-01" db="EMBL/GenBank/DDBJ databases">
        <title>Complete sequence of chromosome of Marinitoga piezophila KA3.</title>
        <authorList>
            <person name="Lucas S."/>
            <person name="Han J."/>
            <person name="Lapidus A."/>
            <person name="Cheng J.-F."/>
            <person name="Goodwin L."/>
            <person name="Pitluck S."/>
            <person name="Peters L."/>
            <person name="Mikhailova N."/>
            <person name="Teshima H."/>
            <person name="Detter J.C."/>
            <person name="Han C."/>
            <person name="Tapia R."/>
            <person name="Land M."/>
            <person name="Hauser L."/>
            <person name="Kyrpides N."/>
            <person name="Ivanova N."/>
            <person name="Pagani I."/>
            <person name="Jebbar M."/>
            <person name="Vannier P."/>
            <person name="Oger P."/>
            <person name="Cario A."/>
            <person name="Bartlett D."/>
            <person name="Noll K.M."/>
            <person name="Woyke T."/>
        </authorList>
    </citation>
    <scope>NUCLEOTIDE SEQUENCE [LARGE SCALE GENOMIC DNA]</scope>
    <source>
        <strain evidence="9">DSM 14283 / JCM 11233 / KA3</strain>
    </source>
</reference>
<dbReference type="AlphaFoldDB" id="H2J3A8"/>
<dbReference type="Gene3D" id="3.30.2350.10">
    <property type="entry name" value="Pseudouridine synthase"/>
    <property type="match status" value="1"/>
</dbReference>
<evidence type="ECO:0000256" key="5">
    <source>
        <dbReference type="HAMAP-Rule" id="MF_01080"/>
    </source>
</evidence>
<reference evidence="8 9" key="1">
    <citation type="journal article" date="2012" name="J. Bacteriol.">
        <title>Complete Genome Sequence of the Thermophilic, Piezophilic, Heterotrophic Bacterium Marinitoga piezophila KA3.</title>
        <authorList>
            <person name="Lucas S."/>
            <person name="Han J."/>
            <person name="Lapidus A."/>
            <person name="Cheng J.F."/>
            <person name="Goodwin L.A."/>
            <person name="Pitluck S."/>
            <person name="Peters L."/>
            <person name="Mikhailova N."/>
            <person name="Teshima H."/>
            <person name="Detter J.C."/>
            <person name="Han C."/>
            <person name="Tapia R."/>
            <person name="Land M."/>
            <person name="Hauser L."/>
            <person name="Kyrpides N.C."/>
            <person name="Ivanova N."/>
            <person name="Pagani I."/>
            <person name="Vannier P."/>
            <person name="Oger P."/>
            <person name="Bartlett D.H."/>
            <person name="Noll K.M."/>
            <person name="Woyke T."/>
            <person name="Jebbar M."/>
        </authorList>
    </citation>
    <scope>NUCLEOTIDE SEQUENCE [LARGE SCALE GENOMIC DNA]</scope>
    <source>
        <strain evidence="9">DSM 14283 / JCM 11233 / KA3</strain>
    </source>
</reference>
<feature type="domain" description="tRNA pseudouridylate synthase B C-terminal" evidence="7">
    <location>
        <begin position="174"/>
        <end position="214"/>
    </location>
</feature>
<dbReference type="PROSITE" id="PS50890">
    <property type="entry name" value="PUA"/>
    <property type="match status" value="1"/>
</dbReference>
<dbReference type="Gene3D" id="2.30.130.10">
    <property type="entry name" value="PUA domain"/>
    <property type="match status" value="1"/>
</dbReference>
<protein>
    <recommendedName>
        <fullName evidence="5">tRNA pseudouridine synthase B</fullName>
        <ecNumber evidence="5">5.4.99.25</ecNumber>
    </recommendedName>
    <alternativeName>
        <fullName evidence="5">tRNA pseudouridine(55) synthase</fullName>
        <shortName evidence="5">Psi55 synthase</shortName>
    </alternativeName>
    <alternativeName>
        <fullName evidence="5">tRNA pseudouridylate synthase</fullName>
    </alternativeName>
    <alternativeName>
        <fullName evidence="5">tRNA-uridine isomerase</fullName>
    </alternativeName>
</protein>
<dbReference type="SUPFAM" id="SSF55120">
    <property type="entry name" value="Pseudouridine synthase"/>
    <property type="match status" value="1"/>
</dbReference>
<comment type="similarity">
    <text evidence="2 5">Belongs to the pseudouridine synthase TruB family. Type 1 subfamily.</text>
</comment>
<keyword evidence="4 5" id="KW-0413">Isomerase</keyword>
<organism evidence="8 9">
    <name type="scientific">Marinitoga piezophila (strain DSM 14283 / JCM 11233 / KA3)</name>
    <dbReference type="NCBI Taxonomy" id="443254"/>
    <lineage>
        <taxon>Bacteria</taxon>
        <taxon>Thermotogati</taxon>
        <taxon>Thermotogota</taxon>
        <taxon>Thermotogae</taxon>
        <taxon>Petrotogales</taxon>
        <taxon>Petrotogaceae</taxon>
        <taxon>Marinitoga</taxon>
    </lineage>
</organism>
<dbReference type="InterPro" id="IPR036974">
    <property type="entry name" value="PUA_sf"/>
</dbReference>
<dbReference type="GO" id="GO:0003723">
    <property type="term" value="F:RNA binding"/>
    <property type="evidence" value="ECO:0007669"/>
    <property type="project" value="InterPro"/>
</dbReference>
<dbReference type="PANTHER" id="PTHR13767:SF2">
    <property type="entry name" value="PSEUDOURIDYLATE SYNTHASE TRUB1"/>
    <property type="match status" value="1"/>
</dbReference>
<dbReference type="Proteomes" id="UP000007161">
    <property type="component" value="Chromosome"/>
</dbReference>
<evidence type="ECO:0000256" key="1">
    <source>
        <dbReference type="ARBA" id="ARBA00000385"/>
    </source>
</evidence>
<dbReference type="EC" id="5.4.99.25" evidence="5"/>
<dbReference type="CDD" id="cd02573">
    <property type="entry name" value="PseudoU_synth_EcTruB"/>
    <property type="match status" value="1"/>
</dbReference>
<dbReference type="SUPFAM" id="SSF88697">
    <property type="entry name" value="PUA domain-like"/>
    <property type="match status" value="1"/>
</dbReference>
<dbReference type="HOGENOM" id="CLU_032087_0_0_0"/>
<dbReference type="InterPro" id="IPR032819">
    <property type="entry name" value="TruB_C"/>
</dbReference>
<dbReference type="InterPro" id="IPR020103">
    <property type="entry name" value="PsdUridine_synth_cat_dom_sf"/>
</dbReference>
<dbReference type="PANTHER" id="PTHR13767">
    <property type="entry name" value="TRNA-PSEUDOURIDINE SYNTHASE"/>
    <property type="match status" value="1"/>
</dbReference>
<dbReference type="CDD" id="cd21905">
    <property type="entry name" value="PUA_TruB_thermotogae"/>
    <property type="match status" value="1"/>
</dbReference>
<keyword evidence="3 5" id="KW-0819">tRNA processing</keyword>
<evidence type="ECO:0000259" key="7">
    <source>
        <dbReference type="Pfam" id="PF16198"/>
    </source>
</evidence>
<dbReference type="GO" id="GO:0031119">
    <property type="term" value="P:tRNA pseudouridine synthesis"/>
    <property type="evidence" value="ECO:0007669"/>
    <property type="project" value="UniProtKB-UniRule"/>
</dbReference>
<feature type="domain" description="Pseudouridine synthase II N-terminal" evidence="6">
    <location>
        <begin position="24"/>
        <end position="173"/>
    </location>
</feature>
<dbReference type="HAMAP" id="MF_01080">
    <property type="entry name" value="TruB_bact"/>
    <property type="match status" value="1"/>
</dbReference>
<evidence type="ECO:0000313" key="8">
    <source>
        <dbReference type="EMBL" id="AEX85724.1"/>
    </source>
</evidence>
<comment type="function">
    <text evidence="5">Responsible for synthesis of pseudouridine from uracil-55 in the psi GC loop of transfer RNAs.</text>
</comment>
<evidence type="ECO:0000259" key="6">
    <source>
        <dbReference type="Pfam" id="PF01509"/>
    </source>
</evidence>
<accession>H2J3A8</accession>
<dbReference type="Pfam" id="PF16198">
    <property type="entry name" value="TruB_C_2"/>
    <property type="match status" value="1"/>
</dbReference>
<evidence type="ECO:0000256" key="3">
    <source>
        <dbReference type="ARBA" id="ARBA00022694"/>
    </source>
</evidence>